<gene>
    <name evidence="2" type="ORF">C1SCF055_LOCUS20238</name>
</gene>
<comment type="caution">
    <text evidence="2">The sequence shown here is derived from an EMBL/GenBank/DDBJ whole genome shotgun (WGS) entry which is preliminary data.</text>
</comment>
<name>A0A9P1CLA4_9DINO</name>
<dbReference type="EMBL" id="CAMXCT020001839">
    <property type="protein sequence ID" value="CAL1146871.1"/>
    <property type="molecule type" value="Genomic_DNA"/>
</dbReference>
<feature type="region of interest" description="Disordered" evidence="1">
    <location>
        <begin position="1"/>
        <end position="51"/>
    </location>
</feature>
<protein>
    <submittedName>
        <fullName evidence="3">Pentatricopeptide repeat-containing protein, chloroplastic</fullName>
    </submittedName>
</protein>
<reference evidence="3 4" key="2">
    <citation type="submission" date="2024-05" db="EMBL/GenBank/DDBJ databases">
        <authorList>
            <person name="Chen Y."/>
            <person name="Shah S."/>
            <person name="Dougan E. K."/>
            <person name="Thang M."/>
            <person name="Chan C."/>
        </authorList>
    </citation>
    <scope>NUCLEOTIDE SEQUENCE [LARGE SCALE GENOMIC DNA]</scope>
</reference>
<reference evidence="2" key="1">
    <citation type="submission" date="2022-10" db="EMBL/GenBank/DDBJ databases">
        <authorList>
            <person name="Chen Y."/>
            <person name="Dougan E. K."/>
            <person name="Chan C."/>
            <person name="Rhodes N."/>
            <person name="Thang M."/>
        </authorList>
    </citation>
    <scope>NUCLEOTIDE SEQUENCE</scope>
</reference>
<keyword evidence="4" id="KW-1185">Reference proteome</keyword>
<evidence type="ECO:0000313" key="2">
    <source>
        <dbReference type="EMBL" id="CAI3993496.1"/>
    </source>
</evidence>
<feature type="compositionally biased region" description="Acidic residues" evidence="1">
    <location>
        <begin position="30"/>
        <end position="48"/>
    </location>
</feature>
<accession>A0A9P1CLA4</accession>
<evidence type="ECO:0000256" key="1">
    <source>
        <dbReference type="SAM" id="MobiDB-lite"/>
    </source>
</evidence>
<sequence>MEPDEPLRGFRARWQARATASEASPKLDGDDADGWEEVGLEAEEDPEPAEPAVEVSEMEVQERLDAINVGLQRAVEQVTPEELETYWSVLPPGVRELVSMNGEVSADFLAYVADTDQERMDIMRQYGCPEHEVVEKATVLEALQLTAEEKVARLRRNRIAKRGAQMAVDMAAKAKMHRQRVAGELKEGEVPTKTWLEKHSGAILMRCRRRSTDVELDAETAETVKKREQRQWEVEAEKVVDVLEENADLPIVRGAGDSRDPREYLKAAVGAYRASTLRKRLREWKKFLTWLEIVHQVRWPSRRAHAIDYLVELRLSEAPPTVPQSFGTTLAFFERAAGIGPGAAISSDVAFRRALDMTNKEMEQRKPEKKQAPLLPLKVIAAMEMLVVSPSNGTFVRFSAWCKLVKIWTASRTDDLQGISLKTMKFTKAGLFGIFWKTKVSGPGKKNKILPFMVSRRVSITGLPWLETGMRILEDRYWYPRDYLVPVFPCGLEDIEEKRPATYDDFVVMTRVVYSRLKECSYDDGRWVSGRGPLLLPELYKLWTEHSERNWIVSMAASAGIPREERQMLGRQMWKLEMPEVWTPVDVDDPALPVAERSPGVETEEVAKQAPDPRAEVPLVPSIKELMDERLGADDVGSEEDDIDVQGKFFVAINVRNRHRKLHIWGKCGTKPGQNFAAYEPHDSLKGVKFNSICGHCWKGKDPTEAEDSSTTSSSSNVD</sequence>
<evidence type="ECO:0000313" key="3">
    <source>
        <dbReference type="EMBL" id="CAL4780808.1"/>
    </source>
</evidence>
<organism evidence="2">
    <name type="scientific">Cladocopium goreaui</name>
    <dbReference type="NCBI Taxonomy" id="2562237"/>
    <lineage>
        <taxon>Eukaryota</taxon>
        <taxon>Sar</taxon>
        <taxon>Alveolata</taxon>
        <taxon>Dinophyceae</taxon>
        <taxon>Suessiales</taxon>
        <taxon>Symbiodiniaceae</taxon>
        <taxon>Cladocopium</taxon>
    </lineage>
</organism>
<proteinExistence type="predicted"/>
<dbReference type="EMBL" id="CAMXCT030001839">
    <property type="protein sequence ID" value="CAL4780808.1"/>
    <property type="molecule type" value="Genomic_DNA"/>
</dbReference>
<dbReference type="Proteomes" id="UP001152797">
    <property type="component" value="Unassembled WGS sequence"/>
</dbReference>
<evidence type="ECO:0000313" key="4">
    <source>
        <dbReference type="Proteomes" id="UP001152797"/>
    </source>
</evidence>
<dbReference type="AlphaFoldDB" id="A0A9P1CLA4"/>
<dbReference type="EMBL" id="CAMXCT010001839">
    <property type="protein sequence ID" value="CAI3993496.1"/>
    <property type="molecule type" value="Genomic_DNA"/>
</dbReference>